<proteinExistence type="predicted"/>
<dbReference type="RefSeq" id="WP_192625043.1">
    <property type="nucleotide sequence ID" value="NZ_JADBGG010000055.1"/>
</dbReference>
<dbReference type="EMBL" id="JADBGG010000055">
    <property type="protein sequence ID" value="MBE1427291.1"/>
    <property type="molecule type" value="Genomic_DNA"/>
</dbReference>
<organism evidence="1 2">
    <name type="scientific">Desulfomicrobium macestii</name>
    <dbReference type="NCBI Taxonomy" id="90731"/>
    <lineage>
        <taxon>Bacteria</taxon>
        <taxon>Pseudomonadati</taxon>
        <taxon>Thermodesulfobacteriota</taxon>
        <taxon>Desulfovibrionia</taxon>
        <taxon>Desulfovibrionales</taxon>
        <taxon>Desulfomicrobiaceae</taxon>
        <taxon>Desulfomicrobium</taxon>
    </lineage>
</organism>
<keyword evidence="2" id="KW-1185">Reference proteome</keyword>
<comment type="caution">
    <text evidence="1">The sequence shown here is derived from an EMBL/GenBank/DDBJ whole genome shotgun (WGS) entry which is preliminary data.</text>
</comment>
<protein>
    <submittedName>
        <fullName evidence="1">Uncharacterized protein</fullName>
    </submittedName>
</protein>
<name>A0ABR9H983_9BACT</name>
<reference evidence="1 2" key="1">
    <citation type="submission" date="2020-10" db="EMBL/GenBank/DDBJ databases">
        <title>Genomic Encyclopedia of Type Strains, Phase IV (KMG-IV): sequencing the most valuable type-strain genomes for metagenomic binning, comparative biology and taxonomic classification.</title>
        <authorList>
            <person name="Goeker M."/>
        </authorList>
    </citation>
    <scope>NUCLEOTIDE SEQUENCE [LARGE SCALE GENOMIC DNA]</scope>
    <source>
        <strain evidence="1 2">DSM 4194</strain>
    </source>
</reference>
<dbReference type="Proteomes" id="UP000639010">
    <property type="component" value="Unassembled WGS sequence"/>
</dbReference>
<evidence type="ECO:0000313" key="1">
    <source>
        <dbReference type="EMBL" id="MBE1427291.1"/>
    </source>
</evidence>
<sequence length="800" mass="92564">MESFREDVAFLELKKRTFEINSYSDPINEANTRLKIIDVIIFDVLLWKKSSVDVEKYCRAEGYADYVFYINKKPVLVLEAKKSGATFALPVRKFENRPYLFGILASESKSAAAALQQAIGYAATLGARYVAISNGLQWFFTVTFVPDQDLDQRLVYVFESFDAICSRFSKFCNCFSEAGLMLNAVCSELNDNLKQPAPAKPSSRIHGYPAPASRNIFQNELSYILDYVWQVMSQDEGTIQFVEHCYVSPDTHGDVMSLVRNLLEKRKKEDEILRSVEVCTIDKLPHKMAHLPSERPFVVLGEIGRGKSSFLKYLRFVAAKESLSNYIQIELNFLDRPDNAIDIPLFIYEEIYRQLHENYEINIYDNNFVRGVLNLEIKNLTNTLEGKYYEEDDRLYKEFELKKIQEWVSDKHTYLAKVFHHLKRGRLKSIALFLDNLDRRHTDLQETAFLKASAMARDWASMVFICLRPETFYRSQQAGVMDTIAPITFTVGQPDISLVLKRRFAYAKAIAEGSQFESTPSFRAVPGREICLDLPRVAKIFESCEFAARKKYGIIPVLEAVSNGNIRQLLELARRIISSGHLDTKKIIGKIEESGSYAIPDFEGIKTLLFGDYMHFDAEKSQFINLFDIRHADPSEHFVRLSVLSYLSKIPIDADYYLGYIDESTIYDYLSSLGYSRSVSEYTIRYLAEKNCIRYFMMNGEKTRYDNRVRITPLGRFHLFSLIHTFQYLDAIIIDTPILDAISWDIFSDSDIIKRLLRTEKFLFYLDSKSIYIQDPVLNSEWKEIIETAKKNIKEIRDRI</sequence>
<evidence type="ECO:0000313" key="2">
    <source>
        <dbReference type="Proteomes" id="UP000639010"/>
    </source>
</evidence>
<accession>A0ABR9H983</accession>
<gene>
    <name evidence="1" type="ORF">H4684_003983</name>
</gene>